<comment type="caution">
    <text evidence="3">The sequence shown here is derived from an EMBL/GenBank/DDBJ whole genome shotgun (WGS) entry which is preliminary data.</text>
</comment>
<feature type="coiled-coil region" evidence="1">
    <location>
        <begin position="182"/>
        <end position="216"/>
    </location>
</feature>
<feature type="domain" description="CCHC-type" evidence="2">
    <location>
        <begin position="129"/>
        <end position="145"/>
    </location>
</feature>
<protein>
    <submittedName>
        <fullName evidence="3">Ribonuclease H-like domain-containing protein</fullName>
    </submittedName>
</protein>
<feature type="domain" description="CCHC-type" evidence="2">
    <location>
        <begin position="416"/>
        <end position="432"/>
    </location>
</feature>
<dbReference type="AlphaFoldDB" id="A0A6L2LSF6"/>
<organism evidence="3">
    <name type="scientific">Tanacetum cinerariifolium</name>
    <name type="common">Dalmatian daisy</name>
    <name type="synonym">Chrysanthemum cinerariifolium</name>
    <dbReference type="NCBI Taxonomy" id="118510"/>
    <lineage>
        <taxon>Eukaryota</taxon>
        <taxon>Viridiplantae</taxon>
        <taxon>Streptophyta</taxon>
        <taxon>Embryophyta</taxon>
        <taxon>Tracheophyta</taxon>
        <taxon>Spermatophyta</taxon>
        <taxon>Magnoliopsida</taxon>
        <taxon>eudicotyledons</taxon>
        <taxon>Gunneridae</taxon>
        <taxon>Pentapetalae</taxon>
        <taxon>asterids</taxon>
        <taxon>campanulids</taxon>
        <taxon>Asterales</taxon>
        <taxon>Asteraceae</taxon>
        <taxon>Asteroideae</taxon>
        <taxon>Anthemideae</taxon>
        <taxon>Anthemidinae</taxon>
        <taxon>Tanacetum</taxon>
    </lineage>
</organism>
<evidence type="ECO:0000259" key="2">
    <source>
        <dbReference type="SMART" id="SM00343"/>
    </source>
</evidence>
<name>A0A6L2LSF6_TANCI</name>
<dbReference type="SMART" id="SM00343">
    <property type="entry name" value="ZnF_C2HC"/>
    <property type="match status" value="2"/>
</dbReference>
<sequence length="725" mass="81788">MEDSCLNMEKKAEIETISLDDLYNNLKIYEPELTGSSSTSQNLQNVVFVSTNRTNSTSNTNEADDTAYGVSTAHTQDDLEQIDPDDLKEMDLHWEMAILTIKARRFIKRTGRNLDINGQKIGFDRSKVECFNCHKNEHFAKECRAPNNQENKGREYGKKTVPVENPTKNALIAQYGFGGNSSSSDSEKLEKAEKEIDELKLTLENYQNSSKSLNTLLESQVSDKVKTGLRYKAASPTVEDFVNSSKMIENQENVKSRSNKGYHAVPLPYTGNCRPPKPNLMFIDKQVESKSMDVVSNVSSSAVKTIESKVKSVDVKNKGVYNTVETKTVKKNSFSPPIIEDGNFDDESEVEFKPKVEVKTVRPSIEKIKFVKTAREKVEMVETPKQYKHYPKGNQRNWSNLISQRLGSNFKMINKACFVCGSFEHLQYDCDKRVVRPVWNNSKRVNHKNFVNKMTHPHPKRRFIPQAILTKSGKLKTVGTPVNTVRPVNTADSKPIMNYLRPISNDFKRGYSQAIRPFNKYSAYNKAILNKEVNAVKASTCWVWKAKHSSASNISRNILTLMHEADPIIGGFQTNGIIGTKYNIVAGQSEKKKEFEQEYILIPICTFDPLIFQGPKDSALDVGKKATEVHENQVSDNGRQDDQVTRSEFKGILQQERQTEHINSTNSFIIVSSPVNNAGPSFVNAASPSPINAAGTPTSTNAFEDILLNDFLLLEMHFLFHMFLL</sequence>
<accession>A0A6L2LSF6</accession>
<proteinExistence type="predicted"/>
<evidence type="ECO:0000256" key="1">
    <source>
        <dbReference type="SAM" id="Coils"/>
    </source>
</evidence>
<dbReference type="GO" id="GO:0008270">
    <property type="term" value="F:zinc ion binding"/>
    <property type="evidence" value="ECO:0007669"/>
    <property type="project" value="InterPro"/>
</dbReference>
<reference evidence="3" key="1">
    <citation type="journal article" date="2019" name="Sci. Rep.">
        <title>Draft genome of Tanacetum cinerariifolium, the natural source of mosquito coil.</title>
        <authorList>
            <person name="Yamashiro T."/>
            <person name="Shiraishi A."/>
            <person name="Satake H."/>
            <person name="Nakayama K."/>
        </authorList>
    </citation>
    <scope>NUCLEOTIDE SEQUENCE</scope>
</reference>
<dbReference type="GO" id="GO:0003676">
    <property type="term" value="F:nucleic acid binding"/>
    <property type="evidence" value="ECO:0007669"/>
    <property type="project" value="InterPro"/>
</dbReference>
<gene>
    <name evidence="3" type="ORF">Tci_036741</name>
</gene>
<evidence type="ECO:0000313" key="3">
    <source>
        <dbReference type="EMBL" id="GEU64763.1"/>
    </source>
</evidence>
<dbReference type="InterPro" id="IPR036875">
    <property type="entry name" value="Znf_CCHC_sf"/>
</dbReference>
<dbReference type="SUPFAM" id="SSF57756">
    <property type="entry name" value="Retrovirus zinc finger-like domains"/>
    <property type="match status" value="1"/>
</dbReference>
<dbReference type="InterPro" id="IPR001878">
    <property type="entry name" value="Znf_CCHC"/>
</dbReference>
<dbReference type="EMBL" id="BKCJ010005078">
    <property type="protein sequence ID" value="GEU64763.1"/>
    <property type="molecule type" value="Genomic_DNA"/>
</dbReference>
<keyword evidence="1" id="KW-0175">Coiled coil</keyword>